<feature type="compositionally biased region" description="Pro residues" evidence="1">
    <location>
        <begin position="42"/>
        <end position="56"/>
    </location>
</feature>
<accession>A0AA35WDJ0</accession>
<evidence type="ECO:0000313" key="2">
    <source>
        <dbReference type="EMBL" id="CAI8009402.1"/>
    </source>
</evidence>
<proteinExistence type="predicted"/>
<protein>
    <submittedName>
        <fullName evidence="2">Uncharacterized protein</fullName>
    </submittedName>
</protein>
<comment type="caution">
    <text evidence="2">The sequence shown here is derived from an EMBL/GenBank/DDBJ whole genome shotgun (WGS) entry which is preliminary data.</text>
</comment>
<feature type="region of interest" description="Disordered" evidence="1">
    <location>
        <begin position="105"/>
        <end position="170"/>
    </location>
</feature>
<dbReference type="Proteomes" id="UP001174909">
    <property type="component" value="Unassembled WGS sequence"/>
</dbReference>
<keyword evidence="3" id="KW-1185">Reference proteome</keyword>
<evidence type="ECO:0000313" key="3">
    <source>
        <dbReference type="Proteomes" id="UP001174909"/>
    </source>
</evidence>
<dbReference type="AlphaFoldDB" id="A0AA35WDJ0"/>
<feature type="region of interest" description="Disordered" evidence="1">
    <location>
        <begin position="33"/>
        <end position="87"/>
    </location>
</feature>
<feature type="compositionally biased region" description="Pro residues" evidence="1">
    <location>
        <begin position="64"/>
        <end position="75"/>
    </location>
</feature>
<evidence type="ECO:0000256" key="1">
    <source>
        <dbReference type="SAM" id="MobiDB-lite"/>
    </source>
</evidence>
<organism evidence="2 3">
    <name type="scientific">Geodia barretti</name>
    <name type="common">Barrett's horny sponge</name>
    <dbReference type="NCBI Taxonomy" id="519541"/>
    <lineage>
        <taxon>Eukaryota</taxon>
        <taxon>Metazoa</taxon>
        <taxon>Porifera</taxon>
        <taxon>Demospongiae</taxon>
        <taxon>Heteroscleromorpha</taxon>
        <taxon>Tetractinellida</taxon>
        <taxon>Astrophorina</taxon>
        <taxon>Geodiidae</taxon>
        <taxon>Geodia</taxon>
    </lineage>
</organism>
<gene>
    <name evidence="2" type="ORF">GBAR_LOCUS6315</name>
</gene>
<dbReference type="EMBL" id="CASHTH010000956">
    <property type="protein sequence ID" value="CAI8009402.1"/>
    <property type="molecule type" value="Genomic_DNA"/>
</dbReference>
<reference evidence="2" key="1">
    <citation type="submission" date="2023-03" db="EMBL/GenBank/DDBJ databases">
        <authorList>
            <person name="Steffen K."/>
            <person name="Cardenas P."/>
        </authorList>
    </citation>
    <scope>NUCLEOTIDE SEQUENCE</scope>
</reference>
<feature type="compositionally biased region" description="Polar residues" evidence="1">
    <location>
        <begin position="152"/>
        <end position="166"/>
    </location>
</feature>
<sequence length="287" mass="31325">MFQMSTLETSEGATIPTVLFENLPELPFVDYCPPDQAKAVQPPSPPPLRSTSPPPSSSGSSPSRLPPALPGPSVPVTPNLPSKHNGNPSRNYVWFGLAPADLVRPRQHEEEEDEVLVTSSDSSRSESPSREQALVVSQSEEPGSEVKDTEGTVETNRATSAESQAADTKEKSKVLLKVGRDVVDEIETCLLKGILAFDCAGNAKVLQIHPIRGSLSRYGLKVILNFRRNRDDWSLPQNFYDLIPALTTADNLGDEVFIRHIANELCVHPLKLTMASDIKKVYETGTD</sequence>
<name>A0AA35WDJ0_GEOBA</name>